<dbReference type="InterPro" id="IPR029063">
    <property type="entry name" value="SAM-dependent_MTases_sf"/>
</dbReference>
<evidence type="ECO:0000256" key="3">
    <source>
        <dbReference type="ARBA" id="ARBA00022691"/>
    </source>
</evidence>
<proteinExistence type="predicted"/>
<protein>
    <submittedName>
        <fullName evidence="5">S-adenosyl-L-methionine-dependent methyltransferase</fullName>
    </submittedName>
</protein>
<dbReference type="PANTHER" id="PTHR43667:SF1">
    <property type="entry name" value="CYCLOPROPANE-FATTY-ACYL-PHOSPHOLIPID SYNTHASE"/>
    <property type="match status" value="1"/>
</dbReference>
<keyword evidence="6" id="KW-1185">Reference proteome</keyword>
<dbReference type="Proteomes" id="UP001610446">
    <property type="component" value="Unassembled WGS sequence"/>
</dbReference>
<dbReference type="PANTHER" id="PTHR43667">
    <property type="entry name" value="CYCLOPROPANE-FATTY-ACYL-PHOSPHOLIPID SYNTHASE"/>
    <property type="match status" value="1"/>
</dbReference>
<dbReference type="InterPro" id="IPR050723">
    <property type="entry name" value="CFA/CMAS"/>
</dbReference>
<keyword evidence="1 5" id="KW-0489">Methyltransferase</keyword>
<name>A0ABR4JDC0_9EURO</name>
<organism evidence="5 6">
    <name type="scientific">Aspergillus pseudoustus</name>
    <dbReference type="NCBI Taxonomy" id="1810923"/>
    <lineage>
        <taxon>Eukaryota</taxon>
        <taxon>Fungi</taxon>
        <taxon>Dikarya</taxon>
        <taxon>Ascomycota</taxon>
        <taxon>Pezizomycotina</taxon>
        <taxon>Eurotiomycetes</taxon>
        <taxon>Eurotiomycetidae</taxon>
        <taxon>Eurotiales</taxon>
        <taxon>Aspergillaceae</taxon>
        <taxon>Aspergillus</taxon>
        <taxon>Aspergillus subgen. Nidulantes</taxon>
    </lineage>
</organism>
<evidence type="ECO:0000313" key="5">
    <source>
        <dbReference type="EMBL" id="KAL2837072.1"/>
    </source>
</evidence>
<dbReference type="GO" id="GO:0032259">
    <property type="term" value="P:methylation"/>
    <property type="evidence" value="ECO:0007669"/>
    <property type="project" value="UniProtKB-KW"/>
</dbReference>
<dbReference type="CDD" id="cd02440">
    <property type="entry name" value="AdoMet_MTases"/>
    <property type="match status" value="1"/>
</dbReference>
<evidence type="ECO:0000256" key="1">
    <source>
        <dbReference type="ARBA" id="ARBA00022603"/>
    </source>
</evidence>
<dbReference type="Gene3D" id="3.40.50.150">
    <property type="entry name" value="Vaccinia Virus protein VP39"/>
    <property type="match status" value="1"/>
</dbReference>
<dbReference type="EMBL" id="JBFXLU010000167">
    <property type="protein sequence ID" value="KAL2837072.1"/>
    <property type="molecule type" value="Genomic_DNA"/>
</dbReference>
<dbReference type="SUPFAM" id="SSF53335">
    <property type="entry name" value="S-adenosyl-L-methionine-dependent methyltransferases"/>
    <property type="match status" value="1"/>
</dbReference>
<keyword evidence="2" id="KW-0808">Transferase</keyword>
<evidence type="ECO:0000256" key="4">
    <source>
        <dbReference type="ARBA" id="ARBA00023098"/>
    </source>
</evidence>
<sequence>MTPASGKLATTPSTLPRTGLAALLAQLSIPGEIQLPNGSIIPVGDNSSSSSGSGSLYRVTFTSEIALRTPMIERRVAEAYVSGLIDVEGHMPALFNARAALREKVPLRQKIQFVYDFLRSATRMNAKAIGEHYGQDDDFYLTFIDKRFRFYTHGLFANPEESIEQASEHKLEKIWASLDLKRGMRVLDIGGGWGGVTQYCGARGVHVTTLTLAPNGARYVQRLIEEKGLSGRVFLEDFLAHEPEDEPYDAAVSLGAIEHLPDYRRFASKVWDVLKPGAKFYLDGSAAVTKYAISSWTRENVWRGAHSFMTVQDIMGELLNYGFSVDEVVNETRDYEWTMLEWARRLDVNREEIVAGYGEEMYRTFRVFLWGGAHAFRTRNLQAYHLVAERLEERGPRPGVLTRAWQFLGKLR</sequence>
<reference evidence="5 6" key="1">
    <citation type="submission" date="2024-07" db="EMBL/GenBank/DDBJ databases">
        <title>Section-level genome sequencing and comparative genomics of Aspergillus sections Usti and Cavernicolus.</title>
        <authorList>
            <consortium name="Lawrence Berkeley National Laboratory"/>
            <person name="Nybo J.L."/>
            <person name="Vesth T.C."/>
            <person name="Theobald S."/>
            <person name="Frisvad J.C."/>
            <person name="Larsen T.O."/>
            <person name="Kjaerboelling I."/>
            <person name="Rothschild-Mancinelli K."/>
            <person name="Lyhne E.K."/>
            <person name="Kogle M.E."/>
            <person name="Barry K."/>
            <person name="Clum A."/>
            <person name="Na H."/>
            <person name="Ledsgaard L."/>
            <person name="Lin J."/>
            <person name="Lipzen A."/>
            <person name="Kuo A."/>
            <person name="Riley R."/>
            <person name="Mondo S."/>
            <person name="Labutti K."/>
            <person name="Haridas S."/>
            <person name="Pangalinan J."/>
            <person name="Salamov A.A."/>
            <person name="Simmons B.A."/>
            <person name="Magnuson J.K."/>
            <person name="Chen J."/>
            <person name="Drula E."/>
            <person name="Henrissat B."/>
            <person name="Wiebenga A."/>
            <person name="Lubbers R.J."/>
            <person name="Gomes A.C."/>
            <person name="Makela M.R."/>
            <person name="Stajich J."/>
            <person name="Grigoriev I.V."/>
            <person name="Mortensen U.H."/>
            <person name="De Vries R.P."/>
            <person name="Baker S.E."/>
            <person name="Andersen M.R."/>
        </authorList>
    </citation>
    <scope>NUCLEOTIDE SEQUENCE [LARGE SCALE GENOMIC DNA]</scope>
    <source>
        <strain evidence="5 6">CBS 123904</strain>
    </source>
</reference>
<comment type="caution">
    <text evidence="5">The sequence shown here is derived from an EMBL/GenBank/DDBJ whole genome shotgun (WGS) entry which is preliminary data.</text>
</comment>
<evidence type="ECO:0000313" key="6">
    <source>
        <dbReference type="Proteomes" id="UP001610446"/>
    </source>
</evidence>
<gene>
    <name evidence="5" type="ORF">BJY01DRAFT_221372</name>
</gene>
<keyword evidence="3" id="KW-0949">S-adenosyl-L-methionine</keyword>
<evidence type="ECO:0000256" key="2">
    <source>
        <dbReference type="ARBA" id="ARBA00022679"/>
    </source>
</evidence>
<accession>A0ABR4JDC0</accession>
<dbReference type="GO" id="GO:0008168">
    <property type="term" value="F:methyltransferase activity"/>
    <property type="evidence" value="ECO:0007669"/>
    <property type="project" value="UniProtKB-KW"/>
</dbReference>
<dbReference type="Pfam" id="PF02353">
    <property type="entry name" value="CMAS"/>
    <property type="match status" value="1"/>
</dbReference>
<keyword evidence="4" id="KW-0443">Lipid metabolism</keyword>